<evidence type="ECO:0000313" key="3">
    <source>
        <dbReference type="Proteomes" id="UP001501035"/>
    </source>
</evidence>
<gene>
    <name evidence="2" type="ORF">GCM10010528_18840</name>
</gene>
<dbReference type="Proteomes" id="UP001501035">
    <property type="component" value="Unassembled WGS sequence"/>
</dbReference>
<evidence type="ECO:0000256" key="1">
    <source>
        <dbReference type="SAM" id="Phobius"/>
    </source>
</evidence>
<dbReference type="EMBL" id="BAAAVS010000024">
    <property type="protein sequence ID" value="GAA3038498.1"/>
    <property type="molecule type" value="Genomic_DNA"/>
</dbReference>
<accession>A0ABP6LF58</accession>
<keyword evidence="1" id="KW-0812">Transmembrane</keyword>
<feature type="transmembrane region" description="Helical" evidence="1">
    <location>
        <begin position="12"/>
        <end position="34"/>
    </location>
</feature>
<proteinExistence type="predicted"/>
<dbReference type="RefSeq" id="WP_290705702.1">
    <property type="nucleotide sequence ID" value="NZ_BAAAVS010000024.1"/>
</dbReference>
<organism evidence="2 3">
    <name type="scientific">Gordonia defluvii</name>
    <dbReference type="NCBI Taxonomy" id="283718"/>
    <lineage>
        <taxon>Bacteria</taxon>
        <taxon>Bacillati</taxon>
        <taxon>Actinomycetota</taxon>
        <taxon>Actinomycetes</taxon>
        <taxon>Mycobacteriales</taxon>
        <taxon>Gordoniaceae</taxon>
        <taxon>Gordonia</taxon>
    </lineage>
</organism>
<evidence type="ECO:0008006" key="4">
    <source>
        <dbReference type="Google" id="ProtNLM"/>
    </source>
</evidence>
<reference evidence="3" key="1">
    <citation type="journal article" date="2019" name="Int. J. Syst. Evol. Microbiol.">
        <title>The Global Catalogue of Microorganisms (GCM) 10K type strain sequencing project: providing services to taxonomists for standard genome sequencing and annotation.</title>
        <authorList>
            <consortium name="The Broad Institute Genomics Platform"/>
            <consortium name="The Broad Institute Genome Sequencing Center for Infectious Disease"/>
            <person name="Wu L."/>
            <person name="Ma J."/>
        </authorList>
    </citation>
    <scope>NUCLEOTIDE SEQUENCE [LARGE SCALE GENOMIC DNA]</scope>
    <source>
        <strain evidence="3">JCM 14234</strain>
    </source>
</reference>
<evidence type="ECO:0000313" key="2">
    <source>
        <dbReference type="EMBL" id="GAA3038498.1"/>
    </source>
</evidence>
<sequence length="91" mass="9660">MSQRYEFSFIRLAMSSLGAGLAVLIVSLPLIWAAALVHRWLALAVTVVAIAGTVAAIGIVANRIVNTAAERLTQDTAATPDPAQPDDPRHR</sequence>
<protein>
    <recommendedName>
        <fullName evidence="4">DUF4229 domain-containing protein</fullName>
    </recommendedName>
</protein>
<comment type="caution">
    <text evidence="2">The sequence shown here is derived from an EMBL/GenBank/DDBJ whole genome shotgun (WGS) entry which is preliminary data.</text>
</comment>
<feature type="transmembrane region" description="Helical" evidence="1">
    <location>
        <begin position="40"/>
        <end position="61"/>
    </location>
</feature>
<keyword evidence="1" id="KW-0472">Membrane</keyword>
<keyword evidence="3" id="KW-1185">Reference proteome</keyword>
<keyword evidence="1" id="KW-1133">Transmembrane helix</keyword>
<name>A0ABP6LF58_9ACTN</name>